<accession>A0A852PN24</accession>
<evidence type="ECO:0000256" key="1">
    <source>
        <dbReference type="SAM" id="MobiDB-lite"/>
    </source>
</evidence>
<proteinExistence type="predicted"/>
<feature type="region of interest" description="Disordered" evidence="1">
    <location>
        <begin position="1"/>
        <end position="22"/>
    </location>
</feature>
<evidence type="ECO:0000313" key="3">
    <source>
        <dbReference type="Proteomes" id="UP000590599"/>
    </source>
</evidence>
<dbReference type="Proteomes" id="UP000590599">
    <property type="component" value="Unassembled WGS sequence"/>
</dbReference>
<reference evidence="2 3" key="1">
    <citation type="submission" date="2020-07" db="EMBL/GenBank/DDBJ databases">
        <title>Genus Haemophilus, Bergeys manual.</title>
        <authorList>
            <person name="Noerskov-Lauritsen N."/>
        </authorList>
    </citation>
    <scope>NUCLEOTIDE SEQUENCE [LARGE SCALE GENOMIC DNA]</scope>
    <source>
        <strain evidence="2 3">CCUG30047</strain>
    </source>
</reference>
<dbReference type="AlphaFoldDB" id="A0A852PN24"/>
<gene>
    <name evidence="2" type="ORF">HZI69_01095</name>
</gene>
<comment type="caution">
    <text evidence="2">The sequence shown here is derived from an EMBL/GenBank/DDBJ whole genome shotgun (WGS) entry which is preliminary data.</text>
</comment>
<sequence length="91" mass="10419">MATEVFSLSANGKAQENPTSNAVLGRQVRLRKRKKFMTYRDTIGHIAPNRFERNFTITAPNQKWVTVKQKMGHKSMLNMSGKRQNKVEGLI</sequence>
<dbReference type="RefSeq" id="WP_179227029.1">
    <property type="nucleotide sequence ID" value="NZ_JACBKA010000001.1"/>
</dbReference>
<organism evidence="2 3">
    <name type="scientific">Haemophilus haemolyticus</name>
    <dbReference type="NCBI Taxonomy" id="726"/>
    <lineage>
        <taxon>Bacteria</taxon>
        <taxon>Pseudomonadati</taxon>
        <taxon>Pseudomonadota</taxon>
        <taxon>Gammaproteobacteria</taxon>
        <taxon>Pasteurellales</taxon>
        <taxon>Pasteurellaceae</taxon>
        <taxon>Haemophilus</taxon>
    </lineage>
</organism>
<name>A0A852PN24_HAEHA</name>
<dbReference type="EMBL" id="JACBKA010000001">
    <property type="protein sequence ID" value="NYA26448.1"/>
    <property type="molecule type" value="Genomic_DNA"/>
</dbReference>
<protein>
    <submittedName>
        <fullName evidence="2">Uncharacterized protein</fullName>
    </submittedName>
</protein>
<evidence type="ECO:0000313" key="2">
    <source>
        <dbReference type="EMBL" id="NYA26448.1"/>
    </source>
</evidence>